<feature type="coiled-coil region" evidence="1">
    <location>
        <begin position="29"/>
        <end position="90"/>
    </location>
</feature>
<dbReference type="EMBL" id="FOGB01000005">
    <property type="protein sequence ID" value="SEQ59168.1"/>
    <property type="molecule type" value="Genomic_DNA"/>
</dbReference>
<accession>A0A1H9HAA8</accession>
<protein>
    <recommendedName>
        <fullName evidence="4">Phasin family protein</fullName>
    </recommendedName>
</protein>
<evidence type="ECO:0000313" key="2">
    <source>
        <dbReference type="EMBL" id="SEQ59168.1"/>
    </source>
</evidence>
<proteinExistence type="predicted"/>
<dbReference type="RefSeq" id="WP_091357420.1">
    <property type="nucleotide sequence ID" value="NZ_AP025284.1"/>
</dbReference>
<evidence type="ECO:0000313" key="3">
    <source>
        <dbReference type="Proteomes" id="UP000198749"/>
    </source>
</evidence>
<dbReference type="Proteomes" id="UP000198749">
    <property type="component" value="Unassembled WGS sequence"/>
</dbReference>
<keyword evidence="1" id="KW-0175">Coiled coil</keyword>
<gene>
    <name evidence="2" type="ORF">SAMN03080615_02026</name>
</gene>
<reference evidence="3" key="1">
    <citation type="submission" date="2016-10" db="EMBL/GenBank/DDBJ databases">
        <authorList>
            <person name="Varghese N."/>
            <person name="Submissions S."/>
        </authorList>
    </citation>
    <scope>NUCLEOTIDE SEQUENCE [LARGE SCALE GENOMIC DNA]</scope>
    <source>
        <strain evidence="3">DSM 18887</strain>
    </source>
</reference>
<evidence type="ECO:0000256" key="1">
    <source>
        <dbReference type="SAM" id="Coils"/>
    </source>
</evidence>
<name>A0A1H9HAA8_9GAMM</name>
<organism evidence="2 3">
    <name type="scientific">Amphritea atlantica</name>
    <dbReference type="NCBI Taxonomy" id="355243"/>
    <lineage>
        <taxon>Bacteria</taxon>
        <taxon>Pseudomonadati</taxon>
        <taxon>Pseudomonadota</taxon>
        <taxon>Gammaproteobacteria</taxon>
        <taxon>Oceanospirillales</taxon>
        <taxon>Oceanospirillaceae</taxon>
        <taxon>Amphritea</taxon>
    </lineage>
</organism>
<evidence type="ECO:0008006" key="4">
    <source>
        <dbReference type="Google" id="ProtNLM"/>
    </source>
</evidence>
<sequence length="127" mass="13342">MFQTIPAADFSAFGAPVQKLIELNTATFTKAFEAQKAAIEQQIAQAQADFKAFAEIKDVEAFTSFVTYKSEEAKAKLEALQAEALAATESTKAYFAEVQAILTAGQKAAAPAPVAKAPAKAPAKAAE</sequence>
<dbReference type="AlphaFoldDB" id="A0A1H9HAA8"/>
<keyword evidence="3" id="KW-1185">Reference proteome</keyword>